<evidence type="ECO:0000313" key="2">
    <source>
        <dbReference type="Proteomes" id="UP001597213"/>
    </source>
</evidence>
<reference evidence="2" key="1">
    <citation type="journal article" date="2019" name="Int. J. Syst. Evol. Microbiol.">
        <title>The Global Catalogue of Microorganisms (GCM) 10K type strain sequencing project: providing services to taxonomists for standard genome sequencing and annotation.</title>
        <authorList>
            <consortium name="The Broad Institute Genomics Platform"/>
            <consortium name="The Broad Institute Genome Sequencing Center for Infectious Disease"/>
            <person name="Wu L."/>
            <person name="Ma J."/>
        </authorList>
    </citation>
    <scope>NUCLEOTIDE SEQUENCE [LARGE SCALE GENOMIC DNA]</scope>
    <source>
        <strain evidence="2">CCUG 56029</strain>
    </source>
</reference>
<dbReference type="Proteomes" id="UP001597213">
    <property type="component" value="Unassembled WGS sequence"/>
</dbReference>
<proteinExistence type="predicted"/>
<accession>A0ABW4R6I1</accession>
<organism evidence="1 2">
    <name type="scientific">Paracoccus pacificus</name>
    <dbReference type="NCBI Taxonomy" id="1463598"/>
    <lineage>
        <taxon>Bacteria</taxon>
        <taxon>Pseudomonadati</taxon>
        <taxon>Pseudomonadota</taxon>
        <taxon>Alphaproteobacteria</taxon>
        <taxon>Rhodobacterales</taxon>
        <taxon>Paracoccaceae</taxon>
        <taxon>Paracoccus</taxon>
    </lineage>
</organism>
<dbReference type="EMBL" id="JBHUEN010000020">
    <property type="protein sequence ID" value="MFD1881558.1"/>
    <property type="molecule type" value="Genomic_DNA"/>
</dbReference>
<name>A0ABW4R6I1_9RHOB</name>
<gene>
    <name evidence="1" type="ORF">ACFSCT_07510</name>
</gene>
<evidence type="ECO:0000313" key="1">
    <source>
        <dbReference type="EMBL" id="MFD1881558.1"/>
    </source>
</evidence>
<comment type="caution">
    <text evidence="1">The sequence shown here is derived from an EMBL/GenBank/DDBJ whole genome shotgun (WGS) entry which is preliminary data.</text>
</comment>
<sequence length="210" mass="22372">MIRSPGFVRTKAATSTEGGGRERVAFSGIFGCSGGVSEVITGNEQLTPAEWVTGGAGMKPEDASRLIRWAETGLATVTVVSGVAIVSEGGNVLTATRVATNNGTVWDNITSTAGNLPNTNVPVTFKLKSGEYKFYVNSNATKHMGEYLQKSSNPINDQRPLRSFFGAGDEISSSGSVKFGQIYNVNGWEIIFNQRFGDSLPVINHALYTP</sequence>
<keyword evidence="2" id="KW-1185">Reference proteome</keyword>
<dbReference type="RefSeq" id="WP_379141519.1">
    <property type="nucleotide sequence ID" value="NZ_JBHUEN010000020.1"/>
</dbReference>
<protein>
    <submittedName>
        <fullName evidence="1">Uncharacterized protein</fullName>
    </submittedName>
</protein>